<evidence type="ECO:0000256" key="1">
    <source>
        <dbReference type="SAM" id="MobiDB-lite"/>
    </source>
</evidence>
<dbReference type="Proteomes" id="UP000618579">
    <property type="component" value="Unassembled WGS sequence"/>
</dbReference>
<dbReference type="EMBL" id="WHNZ01000039">
    <property type="protein sequence ID" value="NOV01566.1"/>
    <property type="molecule type" value="Genomic_DNA"/>
</dbReference>
<comment type="caution">
    <text evidence="2">The sequence shown here is derived from an EMBL/GenBank/DDBJ whole genome shotgun (WGS) entry which is preliminary data.</text>
</comment>
<dbReference type="RefSeq" id="WP_171684396.1">
    <property type="nucleotide sequence ID" value="NZ_WHNZ01000039.1"/>
</dbReference>
<keyword evidence="3" id="KW-1185">Reference proteome</keyword>
<proteinExistence type="predicted"/>
<evidence type="ECO:0000313" key="2">
    <source>
        <dbReference type="EMBL" id="NOV01566.1"/>
    </source>
</evidence>
<organism evidence="2 3">
    <name type="scientific">Paenibacillus planticolens</name>
    <dbReference type="NCBI Taxonomy" id="2654976"/>
    <lineage>
        <taxon>Bacteria</taxon>
        <taxon>Bacillati</taxon>
        <taxon>Bacillota</taxon>
        <taxon>Bacilli</taxon>
        <taxon>Bacillales</taxon>
        <taxon>Paenibacillaceae</taxon>
        <taxon>Paenibacillus</taxon>
    </lineage>
</organism>
<gene>
    <name evidence="2" type="ORF">GC097_16235</name>
</gene>
<name>A0ABX1ZNN7_9BACL</name>
<accession>A0ABX1ZNN7</accession>
<protein>
    <recommendedName>
        <fullName evidence="4">Large polyvalent protein associated domain-containing protein</fullName>
    </recommendedName>
</protein>
<evidence type="ECO:0008006" key="4">
    <source>
        <dbReference type="Google" id="ProtNLM"/>
    </source>
</evidence>
<reference evidence="2 3" key="1">
    <citation type="submission" date="2019-10" db="EMBL/GenBank/DDBJ databases">
        <title>Description of Paenibacillus pedi sp. nov.</title>
        <authorList>
            <person name="Carlier A."/>
            <person name="Qi S."/>
        </authorList>
    </citation>
    <scope>NUCLEOTIDE SEQUENCE [LARGE SCALE GENOMIC DNA]</scope>
    <source>
        <strain evidence="2 3">LMG 31457</strain>
    </source>
</reference>
<evidence type="ECO:0000313" key="3">
    <source>
        <dbReference type="Proteomes" id="UP000618579"/>
    </source>
</evidence>
<feature type="region of interest" description="Disordered" evidence="1">
    <location>
        <begin position="24"/>
        <end position="50"/>
    </location>
</feature>
<sequence length="920" mass="102080">MSVTMWIPGIGDVTTFDGALVPPGGRLISSTPSPSNKTGSTTPQSESTYRPVIMPPAKLTNPGPSKDETGTLGMVTAPLPYGGIAIQSNLDTLLFQTKVNWWNAKANFSFGAMQALESQANALRMQGARETNQTIQMDRMNTIVYENKKLYYRALADRDFSKQADLQQAIRNARMQGATISDNTLLDNINLQIFESKINKWNAVARGDLDGVTKAFMMENSIRRSLPMDLNALIPAEGTGMNIANGMLINRRDAFQEAVLSNKFQDAANQLIQISNLAGKGTLNDMSPRRLTQTQLDSSLYEIKKLWWSARVSLDSIETQNDFKKAMTVLQGSVGNGGMGARESNFTSNLDNQNQIMLAAKRDFWNSAMSMDMIGTRSASDAMQRAAANGATIAAGLTTGLDAANRSMMNNKIQWWQDYNDKGLSSTGKQLAFEQEISKVRNQAKSAGMEPYVISNDNTVPSTTNPYNNINQISSHHSGAIDNSLKNLYLAKKDKWKAIETMESNYATQKDVEMASVTRNNAQNRETQIRSQLNSLFNQVKIFVPDEWNIDLQNNKVLSGKLAIEDSIARGDFSSAQTLLENTKKLLSEGATIEIDNMISIPQNLPGNALMASSMFNPIKQTGTISWSKPLYLAKGFGASILESAKEMPLLLPTNPAFYTETLPAAWEFGKALYNRDITLKDIKSAVSDELIYPFEHVINNFNHVFNEDPTKEEAYDYGYYSGKAIQNLAGAATLGEGLAVKLSSKAPKLMKLLSRVREAEGTGNLEEVIEKSKKIITFINPADPFRDVFGAGLKSHPEEWNKLIEDLKDSGVEVIYRNDAMGYGPLKKGQPGQILMDPEASMSALRHEYSHFLEAQKKGFPSAAESYQDWEGRITDEFKAYSIEIEEAKRLGLDNVVKQIQKNFEEEKQYIIDRFKPRD</sequence>
<feature type="compositionally biased region" description="Polar residues" evidence="1">
    <location>
        <begin position="28"/>
        <end position="48"/>
    </location>
</feature>